<dbReference type="PANTHER" id="PTHR10075:SF14">
    <property type="entry name" value="CELL ADHESION MOLECULE DSCAM2-RELATED"/>
    <property type="match status" value="1"/>
</dbReference>
<proteinExistence type="predicted"/>
<dbReference type="SUPFAM" id="SSF48726">
    <property type="entry name" value="Immunoglobulin"/>
    <property type="match status" value="2"/>
</dbReference>
<name>A0A7E4ZXT0_PANRE</name>
<dbReference type="GO" id="GO:0007411">
    <property type="term" value="P:axon guidance"/>
    <property type="evidence" value="ECO:0007669"/>
    <property type="project" value="TreeGrafter"/>
</dbReference>
<reference evidence="5" key="1">
    <citation type="journal article" date="2013" name="Genetics">
        <title>The draft genome and transcriptome of Panagrellus redivivus are shaped by the harsh demands of a free-living lifestyle.</title>
        <authorList>
            <person name="Srinivasan J."/>
            <person name="Dillman A.R."/>
            <person name="Macchietto M.G."/>
            <person name="Heikkinen L."/>
            <person name="Lakso M."/>
            <person name="Fracchia K.M."/>
            <person name="Antoshechkin I."/>
            <person name="Mortazavi A."/>
            <person name="Wong G."/>
            <person name="Sternberg P.W."/>
        </authorList>
    </citation>
    <scope>NUCLEOTIDE SEQUENCE [LARGE SCALE GENOMIC DNA]</scope>
    <source>
        <strain evidence="5">MT8872</strain>
    </source>
</reference>
<dbReference type="PROSITE" id="PS50835">
    <property type="entry name" value="IG_LIKE"/>
    <property type="match status" value="2"/>
</dbReference>
<feature type="domain" description="Ig-like" evidence="4">
    <location>
        <begin position="27"/>
        <end position="116"/>
    </location>
</feature>
<organism evidence="5 6">
    <name type="scientific">Panagrellus redivivus</name>
    <name type="common">Microworm</name>
    <dbReference type="NCBI Taxonomy" id="6233"/>
    <lineage>
        <taxon>Eukaryota</taxon>
        <taxon>Metazoa</taxon>
        <taxon>Ecdysozoa</taxon>
        <taxon>Nematoda</taxon>
        <taxon>Chromadorea</taxon>
        <taxon>Rhabditida</taxon>
        <taxon>Tylenchina</taxon>
        <taxon>Panagrolaimomorpha</taxon>
        <taxon>Panagrolaimoidea</taxon>
        <taxon>Panagrolaimidae</taxon>
        <taxon>Panagrellus</taxon>
    </lineage>
</organism>
<keyword evidence="5" id="KW-1185">Reference proteome</keyword>
<evidence type="ECO:0000259" key="4">
    <source>
        <dbReference type="PROSITE" id="PS50835"/>
    </source>
</evidence>
<dbReference type="GO" id="GO:0030424">
    <property type="term" value="C:axon"/>
    <property type="evidence" value="ECO:0007669"/>
    <property type="project" value="TreeGrafter"/>
</dbReference>
<dbReference type="GO" id="GO:0070593">
    <property type="term" value="P:dendrite self-avoidance"/>
    <property type="evidence" value="ECO:0007669"/>
    <property type="project" value="TreeGrafter"/>
</dbReference>
<feature type="signal peptide" evidence="3">
    <location>
        <begin position="1"/>
        <end position="18"/>
    </location>
</feature>
<keyword evidence="2" id="KW-0393">Immunoglobulin domain</keyword>
<dbReference type="WBParaSite" id="Pan_g24126.t1">
    <property type="protein sequence ID" value="Pan_g24126.t1"/>
    <property type="gene ID" value="Pan_g24126"/>
</dbReference>
<evidence type="ECO:0000256" key="1">
    <source>
        <dbReference type="ARBA" id="ARBA00022737"/>
    </source>
</evidence>
<reference evidence="6" key="2">
    <citation type="submission" date="2020-10" db="UniProtKB">
        <authorList>
            <consortium name="WormBaseParasite"/>
        </authorList>
    </citation>
    <scope>IDENTIFICATION</scope>
</reference>
<dbReference type="InterPro" id="IPR013783">
    <property type="entry name" value="Ig-like_fold"/>
</dbReference>
<keyword evidence="1" id="KW-0677">Repeat</keyword>
<dbReference type="SMART" id="SM00409">
    <property type="entry name" value="IG"/>
    <property type="match status" value="2"/>
</dbReference>
<evidence type="ECO:0000313" key="6">
    <source>
        <dbReference type="WBParaSite" id="Pan_g24126.t1"/>
    </source>
</evidence>
<dbReference type="Pfam" id="PF07679">
    <property type="entry name" value="I-set"/>
    <property type="match status" value="1"/>
</dbReference>
<keyword evidence="3" id="KW-0732">Signal</keyword>
<dbReference type="GO" id="GO:0005886">
    <property type="term" value="C:plasma membrane"/>
    <property type="evidence" value="ECO:0007669"/>
    <property type="project" value="TreeGrafter"/>
</dbReference>
<dbReference type="InterPro" id="IPR003598">
    <property type="entry name" value="Ig_sub2"/>
</dbReference>
<dbReference type="SMART" id="SM00408">
    <property type="entry name" value="IGc2"/>
    <property type="match status" value="2"/>
</dbReference>
<feature type="domain" description="Ig-like" evidence="4">
    <location>
        <begin position="136"/>
        <end position="213"/>
    </location>
</feature>
<dbReference type="GO" id="GO:0007156">
    <property type="term" value="P:homophilic cell adhesion via plasma membrane adhesion molecules"/>
    <property type="evidence" value="ECO:0007669"/>
    <property type="project" value="TreeGrafter"/>
</dbReference>
<sequence>MKIEATLCLLALACTCQAWEVVLSPNPNTNAVGQRPAGTPVAIMCTVSGLDQNDRPNITWTKSGGDISATGKVELKSLDPFTTSLTILNGTLDDNGIYLCTGEFGEDVSMAQIDIYFFEELRFADDIVEIDSPKNGIAVNLSCRVVPTKNTDLVTMWEKGIVALTPKSERNYTFFENGQILQITNYTAAQDEGHYHCKVFDRKSGSTISKEIKIGPIVKRRHHFCMQLCNNLCTSLYVKPYDYTGLPQA</sequence>
<dbReference type="AlphaFoldDB" id="A0A7E4ZXT0"/>
<dbReference type="CDD" id="cd00096">
    <property type="entry name" value="Ig"/>
    <property type="match status" value="2"/>
</dbReference>
<accession>A0A7E4ZXT0</accession>
<evidence type="ECO:0000256" key="3">
    <source>
        <dbReference type="SAM" id="SignalP"/>
    </source>
</evidence>
<feature type="chain" id="PRO_5028949450" evidence="3">
    <location>
        <begin position="19"/>
        <end position="249"/>
    </location>
</feature>
<evidence type="ECO:0000256" key="2">
    <source>
        <dbReference type="ARBA" id="ARBA00023319"/>
    </source>
</evidence>
<dbReference type="InterPro" id="IPR036179">
    <property type="entry name" value="Ig-like_dom_sf"/>
</dbReference>
<dbReference type="InterPro" id="IPR007110">
    <property type="entry name" value="Ig-like_dom"/>
</dbReference>
<dbReference type="InterPro" id="IPR003599">
    <property type="entry name" value="Ig_sub"/>
</dbReference>
<dbReference type="Gene3D" id="2.60.40.10">
    <property type="entry name" value="Immunoglobulins"/>
    <property type="match status" value="2"/>
</dbReference>
<dbReference type="Proteomes" id="UP000492821">
    <property type="component" value="Unassembled WGS sequence"/>
</dbReference>
<dbReference type="InterPro" id="IPR013098">
    <property type="entry name" value="Ig_I-set"/>
</dbReference>
<dbReference type="GO" id="GO:0098632">
    <property type="term" value="F:cell-cell adhesion mediator activity"/>
    <property type="evidence" value="ECO:0007669"/>
    <property type="project" value="TreeGrafter"/>
</dbReference>
<evidence type="ECO:0000313" key="5">
    <source>
        <dbReference type="Proteomes" id="UP000492821"/>
    </source>
</evidence>
<dbReference type="PANTHER" id="PTHR10075">
    <property type="entry name" value="BASIGIN RELATED"/>
    <property type="match status" value="1"/>
</dbReference>
<protein>
    <submittedName>
        <fullName evidence="6">Ig-like domain-containing protein</fullName>
    </submittedName>
</protein>